<evidence type="ECO:0000256" key="1">
    <source>
        <dbReference type="ARBA" id="ARBA00005896"/>
    </source>
</evidence>
<dbReference type="PANTHER" id="PTHR43779:SF3">
    <property type="entry name" value="(3R)-3-[(CARBOXYMETHYL)AMINO]FATTY ACID OXYGENASE_DECARBOXYLASE"/>
    <property type="match status" value="1"/>
</dbReference>
<organism evidence="7 8">
    <name type="scientific">Novosphingobium indicum</name>
    <dbReference type="NCBI Taxonomy" id="462949"/>
    <lineage>
        <taxon>Bacteria</taxon>
        <taxon>Pseudomonadati</taxon>
        <taxon>Pseudomonadota</taxon>
        <taxon>Alphaproteobacteria</taxon>
        <taxon>Sphingomonadales</taxon>
        <taxon>Sphingomonadaceae</taxon>
        <taxon>Novosphingobium</taxon>
    </lineage>
</organism>
<reference evidence="8" key="1">
    <citation type="journal article" date="2019" name="Int. J. Syst. Evol. Microbiol.">
        <title>The Global Catalogue of Microorganisms (GCM) 10K type strain sequencing project: providing services to taxonomists for standard genome sequencing and annotation.</title>
        <authorList>
            <consortium name="The Broad Institute Genomics Platform"/>
            <consortium name="The Broad Institute Genome Sequencing Center for Infectious Disease"/>
            <person name="Wu L."/>
            <person name="Ma J."/>
        </authorList>
    </citation>
    <scope>NUCLEOTIDE SEQUENCE [LARGE SCALE GENOMIC DNA]</scope>
    <source>
        <strain evidence="8">CGMCC 1.6784</strain>
    </source>
</reference>
<dbReference type="InterPro" id="IPR042098">
    <property type="entry name" value="TauD-like_sf"/>
</dbReference>
<proteinExistence type="inferred from homology"/>
<dbReference type="InterPro" id="IPR051178">
    <property type="entry name" value="TfdA_dioxygenase"/>
</dbReference>
<comment type="caution">
    <text evidence="7">The sequence shown here is derived from an EMBL/GenBank/DDBJ whole genome shotgun (WGS) entry which is preliminary data.</text>
</comment>
<dbReference type="SUPFAM" id="SSF51197">
    <property type="entry name" value="Clavaminate synthase-like"/>
    <property type="match status" value="1"/>
</dbReference>
<keyword evidence="3 7" id="KW-0223">Dioxygenase</keyword>
<evidence type="ECO:0000256" key="2">
    <source>
        <dbReference type="ARBA" id="ARBA00022723"/>
    </source>
</evidence>
<accession>A0ABQ2JPD2</accession>
<dbReference type="InterPro" id="IPR003819">
    <property type="entry name" value="TauD/TfdA-like"/>
</dbReference>
<dbReference type="PANTHER" id="PTHR43779">
    <property type="entry name" value="DIOXYGENASE RV0097-RELATED"/>
    <property type="match status" value="1"/>
</dbReference>
<dbReference type="Pfam" id="PF02668">
    <property type="entry name" value="TauD"/>
    <property type="match status" value="1"/>
</dbReference>
<keyword evidence="4" id="KW-0560">Oxidoreductase</keyword>
<dbReference type="Proteomes" id="UP000605099">
    <property type="component" value="Unassembled WGS sequence"/>
</dbReference>
<name>A0ABQ2JPD2_9SPHN</name>
<evidence type="ECO:0000259" key="6">
    <source>
        <dbReference type="Pfam" id="PF02668"/>
    </source>
</evidence>
<evidence type="ECO:0000256" key="4">
    <source>
        <dbReference type="ARBA" id="ARBA00023002"/>
    </source>
</evidence>
<keyword evidence="2" id="KW-0479">Metal-binding</keyword>
<dbReference type="GO" id="GO:0051213">
    <property type="term" value="F:dioxygenase activity"/>
    <property type="evidence" value="ECO:0007669"/>
    <property type="project" value="UniProtKB-KW"/>
</dbReference>
<feature type="domain" description="TauD/TfdA-like" evidence="6">
    <location>
        <begin position="41"/>
        <end position="303"/>
    </location>
</feature>
<dbReference type="Gene3D" id="3.60.130.10">
    <property type="entry name" value="Clavaminate synthase-like"/>
    <property type="match status" value="1"/>
</dbReference>
<evidence type="ECO:0000256" key="3">
    <source>
        <dbReference type="ARBA" id="ARBA00022964"/>
    </source>
</evidence>
<evidence type="ECO:0000313" key="8">
    <source>
        <dbReference type="Proteomes" id="UP000605099"/>
    </source>
</evidence>
<gene>
    <name evidence="7" type="ORF">GCM10011349_22070</name>
</gene>
<comment type="similarity">
    <text evidence="1">Belongs to the TfdA dioxygenase family.</text>
</comment>
<evidence type="ECO:0000313" key="7">
    <source>
        <dbReference type="EMBL" id="GGN50445.1"/>
    </source>
</evidence>
<keyword evidence="8" id="KW-1185">Reference proteome</keyword>
<keyword evidence="5" id="KW-0408">Iron</keyword>
<protein>
    <submittedName>
        <fullName evidence="7">Dioxygenase TauD/TfdA family protein</fullName>
    </submittedName>
</protein>
<dbReference type="EMBL" id="BMLK01000009">
    <property type="protein sequence ID" value="GGN50445.1"/>
    <property type="molecule type" value="Genomic_DNA"/>
</dbReference>
<evidence type="ECO:0000256" key="5">
    <source>
        <dbReference type="ARBA" id="ARBA00023004"/>
    </source>
</evidence>
<sequence length="326" mass="36641">MPFRNYPMDKPRLRAQSVHLYSIILGRGAYIMSITVEAAKPLIGGIIHVSPDHLLDDETIETVRAELEKRGVLVFPEINVSDEMQLAFTDKLGDRVNFTRQVPGSDADTADVYKITLDRKLNSEPDYVLGTFFWHIDGITIDQPLPKATVLSARKLSASGGATEFANLYAAWDKLPEDEKREIEDLTVVHCVEAAVRPVHGHPSEERRARYKAMAAVMEQPLVWTHEDGRKSLLLGTHADGIVGMPGPHGRALLTRLQQWAAQPDFVYTHKWNEGDLVIWNNQGVMHRVVPYTDEGRVMHRTTIAGKEKPGHKADEANIERIYQIA</sequence>